<proteinExistence type="predicted"/>
<protein>
    <submittedName>
        <fullName evidence="1">Uncharacterized protein</fullName>
    </submittedName>
</protein>
<dbReference type="Proteomes" id="UP000299102">
    <property type="component" value="Unassembled WGS sequence"/>
</dbReference>
<organism evidence="1 2">
    <name type="scientific">Eumeta variegata</name>
    <name type="common">Bagworm moth</name>
    <name type="synonym">Eumeta japonica</name>
    <dbReference type="NCBI Taxonomy" id="151549"/>
    <lineage>
        <taxon>Eukaryota</taxon>
        <taxon>Metazoa</taxon>
        <taxon>Ecdysozoa</taxon>
        <taxon>Arthropoda</taxon>
        <taxon>Hexapoda</taxon>
        <taxon>Insecta</taxon>
        <taxon>Pterygota</taxon>
        <taxon>Neoptera</taxon>
        <taxon>Endopterygota</taxon>
        <taxon>Lepidoptera</taxon>
        <taxon>Glossata</taxon>
        <taxon>Ditrysia</taxon>
        <taxon>Tineoidea</taxon>
        <taxon>Psychidae</taxon>
        <taxon>Oiketicinae</taxon>
        <taxon>Eumeta</taxon>
    </lineage>
</organism>
<keyword evidence="2" id="KW-1185">Reference proteome</keyword>
<gene>
    <name evidence="1" type="ORF">EVAR_89027_1</name>
</gene>
<comment type="caution">
    <text evidence="1">The sequence shown here is derived from an EMBL/GenBank/DDBJ whole genome shotgun (WGS) entry which is preliminary data.</text>
</comment>
<reference evidence="1 2" key="1">
    <citation type="journal article" date="2019" name="Commun. Biol.">
        <title>The bagworm genome reveals a unique fibroin gene that provides high tensile strength.</title>
        <authorList>
            <person name="Kono N."/>
            <person name="Nakamura H."/>
            <person name="Ohtoshi R."/>
            <person name="Tomita M."/>
            <person name="Numata K."/>
            <person name="Arakawa K."/>
        </authorList>
    </citation>
    <scope>NUCLEOTIDE SEQUENCE [LARGE SCALE GENOMIC DNA]</scope>
</reference>
<name>A0A4C1X830_EUMVA</name>
<dbReference type="OrthoDB" id="425681at2759"/>
<accession>A0A4C1X830</accession>
<evidence type="ECO:0000313" key="1">
    <source>
        <dbReference type="EMBL" id="GBP59956.1"/>
    </source>
</evidence>
<dbReference type="EMBL" id="BGZK01000774">
    <property type="protein sequence ID" value="GBP59956.1"/>
    <property type="molecule type" value="Genomic_DNA"/>
</dbReference>
<sequence length="129" mass="14714">MEGSESWVWQKKNECIRINAVEMRSLRSMCGVSWKGRCRNGDVRERCGLKEDVSRLIRKSKEIDASQAERLGGSCLSVACYALSLARSAQAERDNESCFFSHTYVQLGRYHNLTEYTREVEAFAMSSSE</sequence>
<evidence type="ECO:0000313" key="2">
    <source>
        <dbReference type="Proteomes" id="UP000299102"/>
    </source>
</evidence>
<dbReference type="AlphaFoldDB" id="A0A4C1X830"/>